<protein>
    <submittedName>
        <fullName evidence="1">Uncharacterized protein</fullName>
    </submittedName>
</protein>
<organism evidence="1 2">
    <name type="scientific">Trichonephila clavipes</name>
    <name type="common">Golden silk orbweaver</name>
    <name type="synonym">Nephila clavipes</name>
    <dbReference type="NCBI Taxonomy" id="2585209"/>
    <lineage>
        <taxon>Eukaryota</taxon>
        <taxon>Metazoa</taxon>
        <taxon>Ecdysozoa</taxon>
        <taxon>Arthropoda</taxon>
        <taxon>Chelicerata</taxon>
        <taxon>Arachnida</taxon>
        <taxon>Araneae</taxon>
        <taxon>Araneomorphae</taxon>
        <taxon>Entelegynae</taxon>
        <taxon>Araneoidea</taxon>
        <taxon>Nephilidae</taxon>
        <taxon>Trichonephila</taxon>
    </lineage>
</organism>
<name>A0A8X6SRA0_TRICX</name>
<proteinExistence type="predicted"/>
<evidence type="ECO:0000313" key="1">
    <source>
        <dbReference type="EMBL" id="GFY13782.1"/>
    </source>
</evidence>
<reference evidence="1" key="1">
    <citation type="submission" date="2020-08" db="EMBL/GenBank/DDBJ databases">
        <title>Multicomponent nature underlies the extraordinary mechanical properties of spider dragline silk.</title>
        <authorList>
            <person name="Kono N."/>
            <person name="Nakamura H."/>
            <person name="Mori M."/>
            <person name="Yoshida Y."/>
            <person name="Ohtoshi R."/>
            <person name="Malay A.D."/>
            <person name="Moran D.A.P."/>
            <person name="Tomita M."/>
            <person name="Numata K."/>
            <person name="Arakawa K."/>
        </authorList>
    </citation>
    <scope>NUCLEOTIDE SEQUENCE</scope>
</reference>
<accession>A0A8X6SRA0</accession>
<keyword evidence="2" id="KW-1185">Reference proteome</keyword>
<dbReference type="Proteomes" id="UP000887159">
    <property type="component" value="Unassembled WGS sequence"/>
</dbReference>
<gene>
    <name evidence="1" type="ORF">TNCV_4961511</name>
</gene>
<evidence type="ECO:0000313" key="2">
    <source>
        <dbReference type="Proteomes" id="UP000887159"/>
    </source>
</evidence>
<dbReference type="EMBL" id="BMAU01021323">
    <property type="protein sequence ID" value="GFY13782.1"/>
    <property type="molecule type" value="Genomic_DNA"/>
</dbReference>
<dbReference type="AlphaFoldDB" id="A0A8X6SRA0"/>
<comment type="caution">
    <text evidence="1">The sequence shown here is derived from an EMBL/GenBank/DDBJ whole genome shotgun (WGS) entry which is preliminary data.</text>
</comment>
<sequence>MDFSMDLEIIGEGWLHDKPPESSGILQPCFASESALLLLGVPRLEDNSPISTIELINFFVSPPPLLLSHYCVRSRVRIYKEIDLSMRVFDYELSLRSTPSVLFDDLNLKLLSYKLTIGTFHSLL</sequence>